<evidence type="ECO:0000256" key="1">
    <source>
        <dbReference type="SAM" id="Phobius"/>
    </source>
</evidence>
<dbReference type="PANTHER" id="PTHR12630:SF17">
    <property type="entry name" value="EXPRESSED PROTEIN"/>
    <property type="match status" value="1"/>
</dbReference>
<sequence length="196" mass="22441">MDISNRNLLSICFSSCLILILHASPEFSPLYGIQPQDVKYYKSEIIKCKDGLKSFSKDRLNDGFCDCVDGTDEPGTSACPDGRFYCRNEGSESQLLYSSRVNDHLCDCCDGSDEYDGGISCPNACLNDADVAQTEKSTTTAVWDDINTQKNDRVSLEDMVHKLKELKMVFFLEVAFMMIAFRLFYRHVRSRRRWYR</sequence>
<dbReference type="AlphaFoldDB" id="A0A2G5EQI9"/>
<dbReference type="InterPro" id="IPR039794">
    <property type="entry name" value="Gtb1-like"/>
</dbReference>
<dbReference type="OrthoDB" id="28322at2759"/>
<accession>A0A2G5EQI9</accession>
<evidence type="ECO:0000313" key="5">
    <source>
        <dbReference type="Proteomes" id="UP000230069"/>
    </source>
</evidence>
<dbReference type="Pfam" id="PF12999">
    <property type="entry name" value="PRKCSH-like"/>
    <property type="match status" value="1"/>
</dbReference>
<evidence type="ECO:0000256" key="2">
    <source>
        <dbReference type="SAM" id="SignalP"/>
    </source>
</evidence>
<feature type="chain" id="PRO_5013875488" description="Glucosidase II beta subunit N-terminal domain-containing protein" evidence="2">
    <location>
        <begin position="24"/>
        <end position="196"/>
    </location>
</feature>
<reference evidence="4 5" key="1">
    <citation type="submission" date="2017-09" db="EMBL/GenBank/DDBJ databases">
        <title>WGS assembly of Aquilegia coerulea Goldsmith.</title>
        <authorList>
            <person name="Hodges S."/>
            <person name="Kramer E."/>
            <person name="Nordborg M."/>
            <person name="Tomkins J."/>
            <person name="Borevitz J."/>
            <person name="Derieg N."/>
            <person name="Yan J."/>
            <person name="Mihaltcheva S."/>
            <person name="Hayes R.D."/>
            <person name="Rokhsar D."/>
        </authorList>
    </citation>
    <scope>NUCLEOTIDE SEQUENCE [LARGE SCALE GENOMIC DNA]</scope>
    <source>
        <strain evidence="5">cv. Goldsmith</strain>
    </source>
</reference>
<keyword evidence="2" id="KW-0732">Signal</keyword>
<dbReference type="EMBL" id="KZ305022">
    <property type="protein sequence ID" value="PIA58001.1"/>
    <property type="molecule type" value="Genomic_DNA"/>
</dbReference>
<dbReference type="FunCoup" id="A0A2G5EQI9">
    <property type="interactions" value="1314"/>
</dbReference>
<proteinExistence type="predicted"/>
<dbReference type="GO" id="GO:0006491">
    <property type="term" value="P:N-glycan processing"/>
    <property type="evidence" value="ECO:0007669"/>
    <property type="project" value="TreeGrafter"/>
</dbReference>
<gene>
    <name evidence="4" type="ORF">AQUCO_00500140v1</name>
</gene>
<dbReference type="GO" id="GO:0017177">
    <property type="term" value="C:glucosidase II complex"/>
    <property type="evidence" value="ECO:0007669"/>
    <property type="project" value="TreeGrafter"/>
</dbReference>
<dbReference type="Proteomes" id="UP000230069">
    <property type="component" value="Unassembled WGS sequence"/>
</dbReference>
<keyword evidence="1" id="KW-1133">Transmembrane helix</keyword>
<feature type="signal peptide" evidence="2">
    <location>
        <begin position="1"/>
        <end position="23"/>
    </location>
</feature>
<evidence type="ECO:0000313" key="4">
    <source>
        <dbReference type="EMBL" id="PIA58001.1"/>
    </source>
</evidence>
<feature type="domain" description="Glucosidase II beta subunit N-terminal" evidence="3">
    <location>
        <begin position="16"/>
        <end position="148"/>
    </location>
</feature>
<dbReference type="STRING" id="218851.A0A2G5EQI9"/>
<keyword evidence="1" id="KW-0472">Membrane</keyword>
<dbReference type="InParanoid" id="A0A2G5EQI9"/>
<dbReference type="PANTHER" id="PTHR12630">
    <property type="entry name" value="N-LINKED OLIGOSACCHARIDE PROCESSING"/>
    <property type="match status" value="1"/>
</dbReference>
<keyword evidence="5" id="KW-1185">Reference proteome</keyword>
<organism evidence="4 5">
    <name type="scientific">Aquilegia coerulea</name>
    <name type="common">Rocky mountain columbine</name>
    <dbReference type="NCBI Taxonomy" id="218851"/>
    <lineage>
        <taxon>Eukaryota</taxon>
        <taxon>Viridiplantae</taxon>
        <taxon>Streptophyta</taxon>
        <taxon>Embryophyta</taxon>
        <taxon>Tracheophyta</taxon>
        <taxon>Spermatophyta</taxon>
        <taxon>Magnoliopsida</taxon>
        <taxon>Ranunculales</taxon>
        <taxon>Ranunculaceae</taxon>
        <taxon>Thalictroideae</taxon>
        <taxon>Aquilegia</taxon>
    </lineage>
</organism>
<feature type="transmembrane region" description="Helical" evidence="1">
    <location>
        <begin position="168"/>
        <end position="185"/>
    </location>
</feature>
<name>A0A2G5EQI9_AQUCA</name>
<evidence type="ECO:0000259" key="3">
    <source>
        <dbReference type="Pfam" id="PF12999"/>
    </source>
</evidence>
<keyword evidence="1" id="KW-0812">Transmembrane</keyword>
<dbReference type="InterPro" id="IPR028146">
    <property type="entry name" value="PRKCSH_N"/>
</dbReference>
<protein>
    <recommendedName>
        <fullName evidence="3">Glucosidase II beta subunit N-terminal domain-containing protein</fullName>
    </recommendedName>
</protein>